<keyword evidence="3" id="KW-1185">Reference proteome</keyword>
<dbReference type="AlphaFoldDB" id="A0A1T4SQY9"/>
<dbReference type="RefSeq" id="WP_078670633.1">
    <property type="nucleotide sequence ID" value="NZ_FUWZ01000003.1"/>
</dbReference>
<dbReference type="STRING" id="634771.SAMN04488128_103263"/>
<dbReference type="EMBL" id="FUWZ01000003">
    <property type="protein sequence ID" value="SKA30291.1"/>
    <property type="molecule type" value="Genomic_DNA"/>
</dbReference>
<protein>
    <submittedName>
        <fullName evidence="2">Uncharacterized protein</fullName>
    </submittedName>
</protein>
<dbReference type="OrthoDB" id="680906at2"/>
<name>A0A1T4SQY9_9BACT</name>
<feature type="compositionally biased region" description="Basic and acidic residues" evidence="1">
    <location>
        <begin position="85"/>
        <end position="95"/>
    </location>
</feature>
<evidence type="ECO:0000256" key="1">
    <source>
        <dbReference type="SAM" id="MobiDB-lite"/>
    </source>
</evidence>
<evidence type="ECO:0000313" key="2">
    <source>
        <dbReference type="EMBL" id="SKA30291.1"/>
    </source>
</evidence>
<accession>A0A1T4SQY9</accession>
<feature type="region of interest" description="Disordered" evidence="1">
    <location>
        <begin position="48"/>
        <end position="95"/>
    </location>
</feature>
<proteinExistence type="predicted"/>
<reference evidence="3" key="1">
    <citation type="submission" date="2017-02" db="EMBL/GenBank/DDBJ databases">
        <authorList>
            <person name="Varghese N."/>
            <person name="Submissions S."/>
        </authorList>
    </citation>
    <scope>NUCLEOTIDE SEQUENCE [LARGE SCALE GENOMIC DNA]</scope>
    <source>
        <strain evidence="3">DSM 22224</strain>
    </source>
</reference>
<organism evidence="2 3">
    <name type="scientific">Chitinophaga eiseniae</name>
    <dbReference type="NCBI Taxonomy" id="634771"/>
    <lineage>
        <taxon>Bacteria</taxon>
        <taxon>Pseudomonadati</taxon>
        <taxon>Bacteroidota</taxon>
        <taxon>Chitinophagia</taxon>
        <taxon>Chitinophagales</taxon>
        <taxon>Chitinophagaceae</taxon>
        <taxon>Chitinophaga</taxon>
    </lineage>
</organism>
<gene>
    <name evidence="2" type="ORF">SAMN04488128_103263</name>
</gene>
<dbReference type="Proteomes" id="UP000190367">
    <property type="component" value="Unassembled WGS sequence"/>
</dbReference>
<sequence length="95" mass="11043">MKNLPATIGLMIVLFVFFLFQGNADHTVQANPMNQDELVTQAGYQELRQDTLPPKMRDTISPARKAKKEKKEMKEMKKDMKKHQRDSAYKKDSIM</sequence>
<feature type="compositionally biased region" description="Basic and acidic residues" evidence="1">
    <location>
        <begin position="69"/>
        <end position="78"/>
    </location>
</feature>
<evidence type="ECO:0000313" key="3">
    <source>
        <dbReference type="Proteomes" id="UP000190367"/>
    </source>
</evidence>